<dbReference type="EMBL" id="CYXY01000012">
    <property type="protein sequence ID" value="CUN02632.1"/>
    <property type="molecule type" value="Genomic_DNA"/>
</dbReference>
<proteinExistence type="predicted"/>
<sequence length="116" mass="12723">MKKLITSMTLILGLSMTMLTNVAADTITFVHGNNGTSKYCYAETKQQKANHTLGAQITWQVSGSNTVYYASRASGTGASVTSKSKNLKGKKGKSFGYYYVDGKLKHESTAWMNFKF</sequence>
<name>A0A173TIJ1_ANAHA</name>
<evidence type="ECO:0000313" key="2">
    <source>
        <dbReference type="EMBL" id="CUN02632.1"/>
    </source>
</evidence>
<dbReference type="AlphaFoldDB" id="A0A173TIJ1"/>
<dbReference type="RefSeq" id="WP_155511632.1">
    <property type="nucleotide sequence ID" value="NZ_CYXY01000012.1"/>
</dbReference>
<keyword evidence="1" id="KW-0732">Signal</keyword>
<protein>
    <recommendedName>
        <fullName evidence="4">Bacteriocin (Lactococcin_972)</fullName>
    </recommendedName>
</protein>
<gene>
    <name evidence="2" type="ORF">ERS852571_02055</name>
</gene>
<dbReference type="Proteomes" id="UP000095553">
    <property type="component" value="Unassembled WGS sequence"/>
</dbReference>
<feature type="signal peptide" evidence="1">
    <location>
        <begin position="1"/>
        <end position="23"/>
    </location>
</feature>
<feature type="chain" id="PRO_5038676263" description="Bacteriocin (Lactococcin_972)" evidence="1">
    <location>
        <begin position="24"/>
        <end position="116"/>
    </location>
</feature>
<organism evidence="2 3">
    <name type="scientific">Anaerostipes hadrus</name>
    <dbReference type="NCBI Taxonomy" id="649756"/>
    <lineage>
        <taxon>Bacteria</taxon>
        <taxon>Bacillati</taxon>
        <taxon>Bacillota</taxon>
        <taxon>Clostridia</taxon>
        <taxon>Lachnospirales</taxon>
        <taxon>Lachnospiraceae</taxon>
        <taxon>Anaerostipes</taxon>
    </lineage>
</organism>
<reference evidence="2 3" key="1">
    <citation type="submission" date="2015-09" db="EMBL/GenBank/DDBJ databases">
        <authorList>
            <consortium name="Pathogen Informatics"/>
        </authorList>
    </citation>
    <scope>NUCLEOTIDE SEQUENCE [LARGE SCALE GENOMIC DNA]</scope>
    <source>
        <strain evidence="2 3">2789STDY5834959</strain>
    </source>
</reference>
<evidence type="ECO:0008006" key="4">
    <source>
        <dbReference type="Google" id="ProtNLM"/>
    </source>
</evidence>
<accession>A0A173TIJ1</accession>
<evidence type="ECO:0000256" key="1">
    <source>
        <dbReference type="SAM" id="SignalP"/>
    </source>
</evidence>
<evidence type="ECO:0000313" key="3">
    <source>
        <dbReference type="Proteomes" id="UP000095553"/>
    </source>
</evidence>